<dbReference type="InterPro" id="IPR050553">
    <property type="entry name" value="Thioredoxin_ResA/DsbE_sf"/>
</dbReference>
<dbReference type="Gene3D" id="3.40.30.10">
    <property type="entry name" value="Glutaredoxin"/>
    <property type="match status" value="1"/>
</dbReference>
<keyword evidence="8" id="KW-1185">Reference proteome</keyword>
<dbReference type="OrthoDB" id="25753at2"/>
<dbReference type="PANTHER" id="PTHR42852">
    <property type="entry name" value="THIOL:DISULFIDE INTERCHANGE PROTEIN DSBE"/>
    <property type="match status" value="1"/>
</dbReference>
<reference evidence="7 8" key="1">
    <citation type="submission" date="2019-08" db="EMBL/GenBank/DDBJ databases">
        <title>Complete genome sequence of Terriglobus albidus strain ORNL.</title>
        <authorList>
            <person name="Podar M."/>
        </authorList>
    </citation>
    <scope>NUCLEOTIDE SEQUENCE [LARGE SCALE GENOMIC DNA]</scope>
    <source>
        <strain evidence="7 8">ORNL</strain>
    </source>
</reference>
<feature type="chain" id="PRO_5022930550" evidence="5">
    <location>
        <begin position="18"/>
        <end position="160"/>
    </location>
</feature>
<feature type="domain" description="Thioredoxin" evidence="6">
    <location>
        <begin position="25"/>
        <end position="160"/>
    </location>
</feature>
<dbReference type="PANTHER" id="PTHR42852:SF6">
    <property type="entry name" value="THIOL:DISULFIDE INTERCHANGE PROTEIN DSBE"/>
    <property type="match status" value="1"/>
</dbReference>
<dbReference type="PROSITE" id="PS51257">
    <property type="entry name" value="PROKAR_LIPOPROTEIN"/>
    <property type="match status" value="1"/>
</dbReference>
<dbReference type="KEGG" id="talb:FTW19_17885"/>
<keyword evidence="3" id="KW-1015">Disulfide bond</keyword>
<proteinExistence type="predicted"/>
<dbReference type="GO" id="GO:0016491">
    <property type="term" value="F:oxidoreductase activity"/>
    <property type="evidence" value="ECO:0007669"/>
    <property type="project" value="InterPro"/>
</dbReference>
<evidence type="ECO:0000313" key="7">
    <source>
        <dbReference type="EMBL" id="QEE29690.1"/>
    </source>
</evidence>
<evidence type="ECO:0000313" key="8">
    <source>
        <dbReference type="Proteomes" id="UP000321820"/>
    </source>
</evidence>
<protein>
    <submittedName>
        <fullName evidence="7">TlpA family protein disulfide reductase</fullName>
    </submittedName>
</protein>
<dbReference type="PROSITE" id="PS51352">
    <property type="entry name" value="THIOREDOXIN_2"/>
    <property type="match status" value="1"/>
</dbReference>
<keyword evidence="5" id="KW-0732">Signal</keyword>
<sequence>MKLLASALLASSLLLTACERNVKPGQIGGVAPDFTVTDSDHSAKLSNFRGKVVVLNFWASWCGPCVAEMPSLQALQEQMPNIQVLAVSTDGDGDAYKRFLDKHRILFLTVRDAQQKSNALYGSYRFPETYIIDRKGVIRRKMIGPQEWTNPEMIDYLSKL</sequence>
<dbReference type="EMBL" id="CP042806">
    <property type="protein sequence ID" value="QEE29690.1"/>
    <property type="molecule type" value="Genomic_DNA"/>
</dbReference>
<dbReference type="InterPro" id="IPR036249">
    <property type="entry name" value="Thioredoxin-like_sf"/>
</dbReference>
<dbReference type="AlphaFoldDB" id="A0A5B9EFZ0"/>
<gene>
    <name evidence="7" type="ORF">FTW19_17885</name>
</gene>
<dbReference type="GO" id="GO:0017004">
    <property type="term" value="P:cytochrome complex assembly"/>
    <property type="evidence" value="ECO:0007669"/>
    <property type="project" value="UniProtKB-KW"/>
</dbReference>
<dbReference type="Proteomes" id="UP000321820">
    <property type="component" value="Chromosome"/>
</dbReference>
<dbReference type="RefSeq" id="WP_147648932.1">
    <property type="nucleotide sequence ID" value="NZ_CP042806.1"/>
</dbReference>
<name>A0A5B9EFZ0_9BACT</name>
<dbReference type="InterPro" id="IPR017937">
    <property type="entry name" value="Thioredoxin_CS"/>
</dbReference>
<dbReference type="GO" id="GO:0016209">
    <property type="term" value="F:antioxidant activity"/>
    <property type="evidence" value="ECO:0007669"/>
    <property type="project" value="InterPro"/>
</dbReference>
<evidence type="ECO:0000256" key="3">
    <source>
        <dbReference type="ARBA" id="ARBA00023157"/>
    </source>
</evidence>
<evidence type="ECO:0000256" key="1">
    <source>
        <dbReference type="ARBA" id="ARBA00004196"/>
    </source>
</evidence>
<evidence type="ECO:0000256" key="4">
    <source>
        <dbReference type="ARBA" id="ARBA00023284"/>
    </source>
</evidence>
<accession>A0A5B9EFZ0</accession>
<evidence type="ECO:0000259" key="6">
    <source>
        <dbReference type="PROSITE" id="PS51352"/>
    </source>
</evidence>
<keyword evidence="4" id="KW-0676">Redox-active center</keyword>
<dbReference type="GO" id="GO:0030313">
    <property type="term" value="C:cell envelope"/>
    <property type="evidence" value="ECO:0007669"/>
    <property type="project" value="UniProtKB-SubCell"/>
</dbReference>
<keyword evidence="2" id="KW-0201">Cytochrome c-type biogenesis</keyword>
<dbReference type="CDD" id="cd02966">
    <property type="entry name" value="TlpA_like_family"/>
    <property type="match status" value="1"/>
</dbReference>
<dbReference type="SUPFAM" id="SSF52833">
    <property type="entry name" value="Thioredoxin-like"/>
    <property type="match status" value="1"/>
</dbReference>
<dbReference type="InterPro" id="IPR000866">
    <property type="entry name" value="AhpC/TSA"/>
</dbReference>
<evidence type="ECO:0000256" key="2">
    <source>
        <dbReference type="ARBA" id="ARBA00022748"/>
    </source>
</evidence>
<comment type="subcellular location">
    <subcellularLocation>
        <location evidence="1">Cell envelope</location>
    </subcellularLocation>
</comment>
<feature type="signal peptide" evidence="5">
    <location>
        <begin position="1"/>
        <end position="17"/>
    </location>
</feature>
<dbReference type="Pfam" id="PF00578">
    <property type="entry name" value="AhpC-TSA"/>
    <property type="match status" value="1"/>
</dbReference>
<evidence type="ECO:0000256" key="5">
    <source>
        <dbReference type="SAM" id="SignalP"/>
    </source>
</evidence>
<organism evidence="7 8">
    <name type="scientific">Terriglobus albidus</name>
    <dbReference type="NCBI Taxonomy" id="1592106"/>
    <lineage>
        <taxon>Bacteria</taxon>
        <taxon>Pseudomonadati</taxon>
        <taxon>Acidobacteriota</taxon>
        <taxon>Terriglobia</taxon>
        <taxon>Terriglobales</taxon>
        <taxon>Acidobacteriaceae</taxon>
        <taxon>Terriglobus</taxon>
    </lineage>
</organism>
<dbReference type="PROSITE" id="PS00194">
    <property type="entry name" value="THIOREDOXIN_1"/>
    <property type="match status" value="1"/>
</dbReference>
<dbReference type="InterPro" id="IPR013766">
    <property type="entry name" value="Thioredoxin_domain"/>
</dbReference>